<evidence type="ECO:0000313" key="15">
    <source>
        <dbReference type="Proteomes" id="UP000824202"/>
    </source>
</evidence>
<feature type="region of interest" description="Interaction with substrate tRNA" evidence="10">
    <location>
        <begin position="34"/>
        <end position="37"/>
    </location>
</feature>
<dbReference type="InterPro" id="IPR039657">
    <property type="entry name" value="Dimethylallyltransferase"/>
</dbReference>
<sequence length="298" mass="34504">MKTLLVLLGPTGVGKTDLSLELACRYRTSIVSCDSRQIYREMRIGTAVPSRAQLAKAPHFFIQTRSVHDYYNSWQFETEALAKIRELFSGSDVVLMVGGSMLYIDAVCKGIDDIPTIDPALRAELTGLYEREGLEPIRAMLRELDPVFYGQVDLNNGKRVLHAVEVCRMAGVPYSSLRTNQPKKREFRIVRIGLNRDREELYSRIDRRVDAMLEEGLEEEARGLFPLRHLNALNTVGYKEFFSYFEGSVDYPEAVRLIKRNSRRYARKQLSWFRRDDDIHWFHPDAREDIIHCVESHL</sequence>
<comment type="caution">
    <text evidence="14">The sequence shown here is derived from an EMBL/GenBank/DDBJ whole genome shotgun (WGS) entry which is preliminary data.</text>
</comment>
<feature type="site" description="Interaction with substrate tRNA" evidence="10">
    <location>
        <position position="100"/>
    </location>
</feature>
<proteinExistence type="inferred from homology"/>
<dbReference type="SUPFAM" id="SSF52540">
    <property type="entry name" value="P-loop containing nucleoside triphosphate hydrolases"/>
    <property type="match status" value="1"/>
</dbReference>
<keyword evidence="5 10" id="KW-0819">tRNA processing</keyword>
<name>A0A9D2AAG4_9BACT</name>
<dbReference type="Pfam" id="PF01715">
    <property type="entry name" value="IPPT"/>
    <property type="match status" value="1"/>
</dbReference>
<dbReference type="NCBIfam" id="TIGR00174">
    <property type="entry name" value="miaA"/>
    <property type="match status" value="1"/>
</dbReference>
<evidence type="ECO:0000256" key="1">
    <source>
        <dbReference type="ARBA" id="ARBA00001946"/>
    </source>
</evidence>
<gene>
    <name evidence="10 14" type="primary">miaA</name>
    <name evidence="14" type="ORF">H9863_00365</name>
</gene>
<comment type="caution">
    <text evidence="10">Lacks conserved residue(s) required for the propagation of feature annotation.</text>
</comment>
<keyword evidence="4 10" id="KW-0808">Transferase</keyword>
<dbReference type="AlphaFoldDB" id="A0A9D2AAG4"/>
<feature type="binding site" evidence="10">
    <location>
        <begin position="11"/>
        <end position="16"/>
    </location>
    <ligand>
        <name>substrate</name>
    </ligand>
</feature>
<dbReference type="GO" id="GO:0052381">
    <property type="term" value="F:tRNA dimethylallyltransferase activity"/>
    <property type="evidence" value="ECO:0007669"/>
    <property type="project" value="UniProtKB-UniRule"/>
</dbReference>
<accession>A0A9D2AAG4</accession>
<evidence type="ECO:0000256" key="13">
    <source>
        <dbReference type="RuleBase" id="RU003785"/>
    </source>
</evidence>
<comment type="cofactor">
    <cofactor evidence="1 10">
        <name>Mg(2+)</name>
        <dbReference type="ChEBI" id="CHEBI:18420"/>
    </cofactor>
</comment>
<dbReference type="Gene3D" id="3.40.50.300">
    <property type="entry name" value="P-loop containing nucleotide triphosphate hydrolases"/>
    <property type="match status" value="1"/>
</dbReference>
<evidence type="ECO:0000256" key="6">
    <source>
        <dbReference type="ARBA" id="ARBA00022741"/>
    </source>
</evidence>
<evidence type="ECO:0000256" key="12">
    <source>
        <dbReference type="RuleBase" id="RU003784"/>
    </source>
</evidence>
<dbReference type="PANTHER" id="PTHR11088">
    <property type="entry name" value="TRNA DIMETHYLALLYLTRANSFERASE"/>
    <property type="match status" value="1"/>
</dbReference>
<comment type="subunit">
    <text evidence="10">Monomer.</text>
</comment>
<evidence type="ECO:0000256" key="9">
    <source>
        <dbReference type="ARBA" id="ARBA00049563"/>
    </source>
</evidence>
<dbReference type="EC" id="2.5.1.75" evidence="10"/>
<feature type="binding site" evidence="10">
    <location>
        <begin position="9"/>
        <end position="16"/>
    </location>
    <ligand>
        <name>ATP</name>
        <dbReference type="ChEBI" id="CHEBI:30616"/>
    </ligand>
</feature>
<dbReference type="GO" id="GO:0005524">
    <property type="term" value="F:ATP binding"/>
    <property type="evidence" value="ECO:0007669"/>
    <property type="project" value="UniProtKB-UniRule"/>
</dbReference>
<dbReference type="InterPro" id="IPR027417">
    <property type="entry name" value="P-loop_NTPase"/>
</dbReference>
<dbReference type="Proteomes" id="UP000824202">
    <property type="component" value="Unassembled WGS sequence"/>
</dbReference>
<evidence type="ECO:0000256" key="10">
    <source>
        <dbReference type="HAMAP-Rule" id="MF_00185"/>
    </source>
</evidence>
<evidence type="ECO:0000256" key="2">
    <source>
        <dbReference type="ARBA" id="ARBA00003213"/>
    </source>
</evidence>
<comment type="catalytic activity">
    <reaction evidence="9 10 11">
        <text>adenosine(37) in tRNA + dimethylallyl diphosphate = N(6)-dimethylallyladenosine(37) in tRNA + diphosphate</text>
        <dbReference type="Rhea" id="RHEA:26482"/>
        <dbReference type="Rhea" id="RHEA-COMP:10162"/>
        <dbReference type="Rhea" id="RHEA-COMP:10375"/>
        <dbReference type="ChEBI" id="CHEBI:33019"/>
        <dbReference type="ChEBI" id="CHEBI:57623"/>
        <dbReference type="ChEBI" id="CHEBI:74411"/>
        <dbReference type="ChEBI" id="CHEBI:74415"/>
        <dbReference type="EC" id="2.5.1.75"/>
    </reaction>
</comment>
<dbReference type="HAMAP" id="MF_00185">
    <property type="entry name" value="IPP_trans"/>
    <property type="match status" value="1"/>
</dbReference>
<protein>
    <recommendedName>
        <fullName evidence="10">tRNA dimethylallyltransferase</fullName>
        <ecNumber evidence="10">2.5.1.75</ecNumber>
    </recommendedName>
    <alternativeName>
        <fullName evidence="10">Dimethylallyl diphosphate:tRNA dimethylallyltransferase</fullName>
        <shortName evidence="10">DMAPP:tRNA dimethylallyltransferase</shortName>
        <shortName evidence="10">DMATase</shortName>
    </alternativeName>
    <alternativeName>
        <fullName evidence="10">Isopentenyl-diphosphate:tRNA isopentenyltransferase</fullName>
        <shortName evidence="10">IPP transferase</shortName>
        <shortName evidence="10">IPPT</shortName>
        <shortName evidence="10">IPTase</shortName>
    </alternativeName>
</protein>
<evidence type="ECO:0000256" key="7">
    <source>
        <dbReference type="ARBA" id="ARBA00022840"/>
    </source>
</evidence>
<feature type="site" description="Interaction with substrate tRNA" evidence="10">
    <location>
        <position position="122"/>
    </location>
</feature>
<dbReference type="Gene3D" id="1.10.20.140">
    <property type="match status" value="1"/>
</dbReference>
<comment type="function">
    <text evidence="2 10 12">Catalyzes the transfer of a dimethylallyl group onto the adenine at position 37 in tRNAs that read codons beginning with uridine, leading to the formation of N6-(dimethylallyl)adenosine (i(6)A).</text>
</comment>
<organism evidence="14 15">
    <name type="scientific">Candidatus Odoribacter faecigallinarum</name>
    <dbReference type="NCBI Taxonomy" id="2838706"/>
    <lineage>
        <taxon>Bacteria</taxon>
        <taxon>Pseudomonadati</taxon>
        <taxon>Bacteroidota</taxon>
        <taxon>Bacteroidia</taxon>
        <taxon>Bacteroidales</taxon>
        <taxon>Odoribacteraceae</taxon>
        <taxon>Odoribacter</taxon>
    </lineage>
</organism>
<dbReference type="PANTHER" id="PTHR11088:SF60">
    <property type="entry name" value="TRNA DIMETHYLALLYLTRANSFERASE"/>
    <property type="match status" value="1"/>
</dbReference>
<dbReference type="GO" id="GO:0006400">
    <property type="term" value="P:tRNA modification"/>
    <property type="evidence" value="ECO:0007669"/>
    <property type="project" value="TreeGrafter"/>
</dbReference>
<dbReference type="EMBL" id="DXFT01000008">
    <property type="protein sequence ID" value="HIX02558.1"/>
    <property type="molecule type" value="Genomic_DNA"/>
</dbReference>
<evidence type="ECO:0000256" key="5">
    <source>
        <dbReference type="ARBA" id="ARBA00022694"/>
    </source>
</evidence>
<evidence type="ECO:0000256" key="8">
    <source>
        <dbReference type="ARBA" id="ARBA00022842"/>
    </source>
</evidence>
<reference evidence="14" key="1">
    <citation type="journal article" date="2021" name="PeerJ">
        <title>Extensive microbial diversity within the chicken gut microbiome revealed by metagenomics and culture.</title>
        <authorList>
            <person name="Gilroy R."/>
            <person name="Ravi A."/>
            <person name="Getino M."/>
            <person name="Pursley I."/>
            <person name="Horton D.L."/>
            <person name="Alikhan N.F."/>
            <person name="Baker D."/>
            <person name="Gharbi K."/>
            <person name="Hall N."/>
            <person name="Watson M."/>
            <person name="Adriaenssens E.M."/>
            <person name="Foster-Nyarko E."/>
            <person name="Jarju S."/>
            <person name="Secka A."/>
            <person name="Antonio M."/>
            <person name="Oren A."/>
            <person name="Chaudhuri R.R."/>
            <person name="La Ragione R."/>
            <person name="Hildebrand F."/>
            <person name="Pallen M.J."/>
        </authorList>
    </citation>
    <scope>NUCLEOTIDE SEQUENCE</scope>
    <source>
        <strain evidence="14">23274</strain>
    </source>
</reference>
<comment type="similarity">
    <text evidence="3 10 13">Belongs to the IPP transferase family.</text>
</comment>
<dbReference type="InterPro" id="IPR018022">
    <property type="entry name" value="IPT"/>
</dbReference>
<keyword evidence="7 10" id="KW-0067">ATP-binding</keyword>
<evidence type="ECO:0000256" key="11">
    <source>
        <dbReference type="RuleBase" id="RU003783"/>
    </source>
</evidence>
<keyword evidence="6 10" id="KW-0547">Nucleotide-binding</keyword>
<reference evidence="14" key="2">
    <citation type="submission" date="2021-04" db="EMBL/GenBank/DDBJ databases">
        <authorList>
            <person name="Gilroy R."/>
        </authorList>
    </citation>
    <scope>NUCLEOTIDE SEQUENCE</scope>
    <source>
        <strain evidence="14">23274</strain>
    </source>
</reference>
<evidence type="ECO:0000313" key="14">
    <source>
        <dbReference type="EMBL" id="HIX02558.1"/>
    </source>
</evidence>
<evidence type="ECO:0000256" key="4">
    <source>
        <dbReference type="ARBA" id="ARBA00022679"/>
    </source>
</evidence>
<keyword evidence="8 10" id="KW-0460">Magnesium</keyword>
<evidence type="ECO:0000256" key="3">
    <source>
        <dbReference type="ARBA" id="ARBA00005842"/>
    </source>
</evidence>